<proteinExistence type="predicted"/>
<dbReference type="Pfam" id="PF11387">
    <property type="entry name" value="DUF2795"/>
    <property type="match status" value="1"/>
</dbReference>
<organism evidence="1 2">
    <name type="scientific">Prauserella cavernicola</name>
    <dbReference type="NCBI Taxonomy" id="2800127"/>
    <lineage>
        <taxon>Bacteria</taxon>
        <taxon>Bacillati</taxon>
        <taxon>Actinomycetota</taxon>
        <taxon>Actinomycetes</taxon>
        <taxon>Pseudonocardiales</taxon>
        <taxon>Pseudonocardiaceae</taxon>
        <taxon>Prauserella</taxon>
    </lineage>
</organism>
<accession>A0A934QSY3</accession>
<dbReference type="InterPro" id="IPR021527">
    <property type="entry name" value="DUF2795"/>
</dbReference>
<evidence type="ECO:0000313" key="2">
    <source>
        <dbReference type="Proteomes" id="UP000635245"/>
    </source>
</evidence>
<dbReference type="Proteomes" id="UP000635245">
    <property type="component" value="Unassembled WGS sequence"/>
</dbReference>
<dbReference type="EMBL" id="JAENJH010000007">
    <property type="protein sequence ID" value="MBK1787672.1"/>
    <property type="molecule type" value="Genomic_DNA"/>
</dbReference>
<dbReference type="RefSeq" id="WP_200322548.1">
    <property type="nucleotide sequence ID" value="NZ_JAENJH010000007.1"/>
</dbReference>
<name>A0A934QSY3_9PSEU</name>
<sequence>MTAPNWHRLHTAIAGVEFPCDHSDLVRQAAAAGADDDVLGHLSALPRRRYTDSGAVVTACGELAPGDSS</sequence>
<evidence type="ECO:0000313" key="1">
    <source>
        <dbReference type="EMBL" id="MBK1787672.1"/>
    </source>
</evidence>
<protein>
    <submittedName>
        <fullName evidence="1">DUF2795 domain-containing protein</fullName>
    </submittedName>
</protein>
<comment type="caution">
    <text evidence="1">The sequence shown here is derived from an EMBL/GenBank/DDBJ whole genome shotgun (WGS) entry which is preliminary data.</text>
</comment>
<keyword evidence="2" id="KW-1185">Reference proteome</keyword>
<reference evidence="1" key="1">
    <citation type="submission" date="2020-12" db="EMBL/GenBank/DDBJ databases">
        <title>Prauserella sp. ASG 168, a novel actinomycete isolated from cave rock.</title>
        <authorList>
            <person name="Suriyachadkun C."/>
        </authorList>
    </citation>
    <scope>NUCLEOTIDE SEQUENCE</scope>
    <source>
        <strain evidence="1">ASG 168</strain>
    </source>
</reference>
<gene>
    <name evidence="1" type="ORF">JHE00_25375</name>
</gene>
<dbReference type="AlphaFoldDB" id="A0A934QSY3"/>